<sequence>MPATRNLKRKVAGERSETEAGEDGKRQGVAAVERALSILGAFHDGEPTLSLSKIAQRTGLYKSTTLRLIDSLESFGYIRRLQTGDYQLGPTLFRLGMIYRQSLNLGDFVMPALQALAKETTESASFYIRQGQVRVCLFRVDSAQAVRDHVRVGDELPLRKGAAGRVLVTLEAGISAAKGAVDQGKFTVATIGERQADLAAVAAPVFGAAGELVGALSVSGPRTRFTKTAVADIAASVLRSAKSLTAALGGDTSVFPARPQIQS</sequence>
<evidence type="ECO:0000256" key="4">
    <source>
        <dbReference type="SAM" id="MobiDB-lite"/>
    </source>
</evidence>
<dbReference type="Pfam" id="PF01614">
    <property type="entry name" value="IclR_C"/>
    <property type="match status" value="1"/>
</dbReference>
<dbReference type="SUPFAM" id="SSF55781">
    <property type="entry name" value="GAF domain-like"/>
    <property type="match status" value="1"/>
</dbReference>
<dbReference type="Gene3D" id="1.10.10.10">
    <property type="entry name" value="Winged helix-like DNA-binding domain superfamily/Winged helix DNA-binding domain"/>
    <property type="match status" value="1"/>
</dbReference>
<dbReference type="RefSeq" id="WP_191908410.1">
    <property type="nucleotide sequence ID" value="NZ_CP042906.1"/>
</dbReference>
<evidence type="ECO:0000259" key="6">
    <source>
        <dbReference type="PROSITE" id="PS51078"/>
    </source>
</evidence>
<evidence type="ECO:0000256" key="1">
    <source>
        <dbReference type="ARBA" id="ARBA00023015"/>
    </source>
</evidence>
<dbReference type="PANTHER" id="PTHR30136">
    <property type="entry name" value="HELIX-TURN-HELIX TRANSCRIPTIONAL REGULATOR, ICLR FAMILY"/>
    <property type="match status" value="1"/>
</dbReference>
<evidence type="ECO:0000256" key="2">
    <source>
        <dbReference type="ARBA" id="ARBA00023125"/>
    </source>
</evidence>
<evidence type="ECO:0000313" key="7">
    <source>
        <dbReference type="EMBL" id="QEX15565.1"/>
    </source>
</evidence>
<dbReference type="Proteomes" id="UP000326202">
    <property type="component" value="Chromosome"/>
</dbReference>
<feature type="region of interest" description="Disordered" evidence="4">
    <location>
        <begin position="1"/>
        <end position="26"/>
    </location>
</feature>
<dbReference type="Pfam" id="PF09339">
    <property type="entry name" value="HTH_IclR"/>
    <property type="match status" value="1"/>
</dbReference>
<dbReference type="InterPro" id="IPR036390">
    <property type="entry name" value="WH_DNA-bd_sf"/>
</dbReference>
<dbReference type="GO" id="GO:0003700">
    <property type="term" value="F:DNA-binding transcription factor activity"/>
    <property type="evidence" value="ECO:0007669"/>
    <property type="project" value="TreeGrafter"/>
</dbReference>
<dbReference type="InterPro" id="IPR050707">
    <property type="entry name" value="HTH_MetabolicPath_Reg"/>
</dbReference>
<organism evidence="7 8">
    <name type="scientific">Hypericibacter terrae</name>
    <dbReference type="NCBI Taxonomy" id="2602015"/>
    <lineage>
        <taxon>Bacteria</taxon>
        <taxon>Pseudomonadati</taxon>
        <taxon>Pseudomonadota</taxon>
        <taxon>Alphaproteobacteria</taxon>
        <taxon>Rhodospirillales</taxon>
        <taxon>Dongiaceae</taxon>
        <taxon>Hypericibacter</taxon>
    </lineage>
</organism>
<dbReference type="GO" id="GO:0003677">
    <property type="term" value="F:DNA binding"/>
    <property type="evidence" value="ECO:0007669"/>
    <property type="project" value="UniProtKB-KW"/>
</dbReference>
<dbReference type="InterPro" id="IPR036388">
    <property type="entry name" value="WH-like_DNA-bd_sf"/>
</dbReference>
<dbReference type="AlphaFoldDB" id="A0A5J6MGH9"/>
<dbReference type="EMBL" id="CP042906">
    <property type="protein sequence ID" value="QEX15565.1"/>
    <property type="molecule type" value="Genomic_DNA"/>
</dbReference>
<evidence type="ECO:0000259" key="5">
    <source>
        <dbReference type="PROSITE" id="PS51077"/>
    </source>
</evidence>
<feature type="domain" description="IclR-ED" evidence="6">
    <location>
        <begin position="91"/>
        <end position="250"/>
    </location>
</feature>
<gene>
    <name evidence="7" type="ORF">FRZ44_08520</name>
</gene>
<dbReference type="PROSITE" id="PS51078">
    <property type="entry name" value="ICLR_ED"/>
    <property type="match status" value="1"/>
</dbReference>
<dbReference type="GO" id="GO:0045892">
    <property type="term" value="P:negative regulation of DNA-templated transcription"/>
    <property type="evidence" value="ECO:0007669"/>
    <property type="project" value="TreeGrafter"/>
</dbReference>
<dbReference type="KEGG" id="htq:FRZ44_08520"/>
<evidence type="ECO:0000313" key="8">
    <source>
        <dbReference type="Proteomes" id="UP000326202"/>
    </source>
</evidence>
<keyword evidence="8" id="KW-1185">Reference proteome</keyword>
<proteinExistence type="predicted"/>
<evidence type="ECO:0000256" key="3">
    <source>
        <dbReference type="ARBA" id="ARBA00023163"/>
    </source>
</evidence>
<feature type="compositionally biased region" description="Basic residues" evidence="4">
    <location>
        <begin position="1"/>
        <end position="10"/>
    </location>
</feature>
<protein>
    <submittedName>
        <fullName evidence="7">IclR family transcriptional regulator</fullName>
    </submittedName>
</protein>
<dbReference type="PROSITE" id="PS51077">
    <property type="entry name" value="HTH_ICLR"/>
    <property type="match status" value="1"/>
</dbReference>
<dbReference type="FunFam" id="1.10.10.10:FF:000056">
    <property type="entry name" value="IclR family transcriptional regulator"/>
    <property type="match status" value="1"/>
</dbReference>
<keyword evidence="2" id="KW-0238">DNA-binding</keyword>
<dbReference type="InterPro" id="IPR014757">
    <property type="entry name" value="Tscrpt_reg_IclR_C"/>
</dbReference>
<dbReference type="InterPro" id="IPR029016">
    <property type="entry name" value="GAF-like_dom_sf"/>
</dbReference>
<dbReference type="Gene3D" id="3.30.450.40">
    <property type="match status" value="2"/>
</dbReference>
<dbReference type="PANTHER" id="PTHR30136:SF39">
    <property type="entry name" value="TRANSCRIPTIONAL REGULATORY PROTEIN"/>
    <property type="match status" value="1"/>
</dbReference>
<keyword evidence="3" id="KW-0804">Transcription</keyword>
<dbReference type="SUPFAM" id="SSF46785">
    <property type="entry name" value="Winged helix' DNA-binding domain"/>
    <property type="match status" value="1"/>
</dbReference>
<accession>A0A5J6MGH9</accession>
<reference evidence="7 8" key="1">
    <citation type="submission" date="2019-08" db="EMBL/GenBank/DDBJ databases">
        <title>Hyperibacter terrae gen. nov., sp. nov. and Hyperibacter viscosus sp. nov., two new members in the family Rhodospirillaceae isolated from the rhizosphere of Hypericum perforatum.</title>
        <authorList>
            <person name="Noviana Z."/>
        </authorList>
    </citation>
    <scope>NUCLEOTIDE SEQUENCE [LARGE SCALE GENOMIC DNA]</scope>
    <source>
        <strain evidence="7 8">R5913</strain>
    </source>
</reference>
<feature type="compositionally biased region" description="Basic and acidic residues" evidence="4">
    <location>
        <begin position="11"/>
        <end position="26"/>
    </location>
</feature>
<keyword evidence="1" id="KW-0805">Transcription regulation</keyword>
<name>A0A5J6MGH9_9PROT</name>
<dbReference type="InterPro" id="IPR005471">
    <property type="entry name" value="Tscrpt_reg_IclR_N"/>
</dbReference>
<dbReference type="SMART" id="SM00346">
    <property type="entry name" value="HTH_ICLR"/>
    <property type="match status" value="1"/>
</dbReference>
<feature type="domain" description="HTH iclR-type" evidence="5">
    <location>
        <begin position="29"/>
        <end position="90"/>
    </location>
</feature>